<evidence type="ECO:0000256" key="2">
    <source>
        <dbReference type="ARBA" id="ARBA00022603"/>
    </source>
</evidence>
<keyword evidence="3" id="KW-0808">Transferase</keyword>
<proteinExistence type="inferred from homology"/>
<evidence type="ECO:0000256" key="4">
    <source>
        <dbReference type="ARBA" id="ARBA00022691"/>
    </source>
</evidence>
<dbReference type="Pfam" id="PF01555">
    <property type="entry name" value="N6_N4_Mtase"/>
    <property type="match status" value="1"/>
</dbReference>
<dbReference type="EMBL" id="VSSQ01000026">
    <property type="protein sequence ID" value="MPL64716.1"/>
    <property type="molecule type" value="Genomic_DNA"/>
</dbReference>
<dbReference type="GO" id="GO:0032259">
    <property type="term" value="P:methylation"/>
    <property type="evidence" value="ECO:0007669"/>
    <property type="project" value="UniProtKB-KW"/>
</dbReference>
<reference evidence="6" key="1">
    <citation type="submission" date="2019-08" db="EMBL/GenBank/DDBJ databases">
        <authorList>
            <person name="Kucharzyk K."/>
            <person name="Murdoch R.W."/>
            <person name="Higgins S."/>
            <person name="Loffler F."/>
        </authorList>
    </citation>
    <scope>NUCLEOTIDE SEQUENCE</scope>
</reference>
<evidence type="ECO:0000313" key="6">
    <source>
        <dbReference type="EMBL" id="MPL64716.1"/>
    </source>
</evidence>
<keyword evidence="4" id="KW-0949">S-adenosyl-L-methionine</keyword>
<organism evidence="6">
    <name type="scientific">bioreactor metagenome</name>
    <dbReference type="NCBI Taxonomy" id="1076179"/>
    <lineage>
        <taxon>unclassified sequences</taxon>
        <taxon>metagenomes</taxon>
        <taxon>ecological metagenomes</taxon>
    </lineage>
</organism>
<dbReference type="PROSITE" id="PS00092">
    <property type="entry name" value="N6_MTASE"/>
    <property type="match status" value="1"/>
</dbReference>
<dbReference type="PANTHER" id="PTHR13370:SF16">
    <property type="entry name" value="SITE-SPECIFIC DNA-METHYLTRANSFERASE (ADENINE-SPECIFIC)"/>
    <property type="match status" value="1"/>
</dbReference>
<evidence type="ECO:0000256" key="1">
    <source>
        <dbReference type="ARBA" id="ARBA00006594"/>
    </source>
</evidence>
<dbReference type="InterPro" id="IPR002052">
    <property type="entry name" value="DNA_methylase_N6_adenine_CS"/>
</dbReference>
<dbReference type="PRINTS" id="PR00506">
    <property type="entry name" value="D21N6MTFRASE"/>
</dbReference>
<feature type="domain" description="DNA methylase N-4/N-6" evidence="5">
    <location>
        <begin position="153"/>
        <end position="479"/>
    </location>
</feature>
<dbReference type="GO" id="GO:0008170">
    <property type="term" value="F:N-methyltransferase activity"/>
    <property type="evidence" value="ECO:0007669"/>
    <property type="project" value="InterPro"/>
</dbReference>
<gene>
    <name evidence="6" type="ORF">SDC9_10374</name>
</gene>
<sequence>MAKSEKTKPPVNIEAFKYKDRRKNIPTEELRDFVVKDEASPKTILYSRDPSLDPQLVWKGKDEQDKQDLAVPAVPVYIQEKIHPKHIIEDLRAQANKGKPAQLDLFSDFNGIKFEEMVEFYQHEQNWSNRMILGDSLLVMTSLAEKEGLKGRVQMIYIDPPYGIKFGSNWQVSTRKRDVKDGSAGDATRQPEQVKAFRDTWKLGIHSYLTYLRDRLTVARDLLTETGSVFVQIGDENVHLVRSLMDEVFGSDNFCAVITFRKTGGFSAELIDCVVDYLLWYAKDKTNVKYRSLAIPKKQETVETQYDMIELSDETIRRLTSEESSGETILPEGKRFMDDNLLSQGETASGTFPFDYNGRTYIPSSGYHWKTTKEGLARLSLARRVLPMGNWLKYKRYLSDLPITGLGNVWLDTVPSTYADSKIYAVQTATKVIERCLLMTTDPGDLVLDPTCGSGTTAYASEQWGRRWITIDTSRVALALARTRLMAGRFPYYLLADSPEGIKKETELTGRTPPDYKTEGDIRKGFVYKRVPHVTLKSIANNPDIKEGMSRKEIDAAIARYAETETLHDQPNEDNKRIRVTGPFTVESLSPHRVIAVDEERPAAELEAQKEASAGQFETMILDNLKKAGVENRVKKERLRFDRLEPYAGEWLHAEGEYTEKDGKIRRVAVCIGPEHGTVGPDLVKDAAKEAVKGVGFDLLIICGFAFDPHVSEEAKRYGRLNILITRMNPDLAMGDALLKTTVSIFLLMKIHAYNGKRG</sequence>
<comment type="similarity">
    <text evidence="1">Belongs to the N(4)/N(6)-methyltransferase family.</text>
</comment>
<evidence type="ECO:0000256" key="3">
    <source>
        <dbReference type="ARBA" id="ARBA00022679"/>
    </source>
</evidence>
<evidence type="ECO:0000259" key="5">
    <source>
        <dbReference type="Pfam" id="PF01555"/>
    </source>
</evidence>
<dbReference type="SUPFAM" id="SSF53335">
    <property type="entry name" value="S-adenosyl-L-methionine-dependent methyltransferases"/>
    <property type="match status" value="1"/>
</dbReference>
<dbReference type="InterPro" id="IPR002941">
    <property type="entry name" value="DNA_methylase_N4/N6"/>
</dbReference>
<dbReference type="Gene3D" id="3.40.50.150">
    <property type="entry name" value="Vaccinia Virus protein VP39"/>
    <property type="match status" value="1"/>
</dbReference>
<comment type="caution">
    <text evidence="6">The sequence shown here is derived from an EMBL/GenBank/DDBJ whole genome shotgun (WGS) entry which is preliminary data.</text>
</comment>
<keyword evidence="2" id="KW-0489">Methyltransferase</keyword>
<dbReference type="PANTHER" id="PTHR13370">
    <property type="entry name" value="RNA METHYLASE-RELATED"/>
    <property type="match status" value="1"/>
</dbReference>
<dbReference type="GO" id="GO:0003677">
    <property type="term" value="F:DNA binding"/>
    <property type="evidence" value="ECO:0007669"/>
    <property type="project" value="InterPro"/>
</dbReference>
<protein>
    <recommendedName>
        <fullName evidence="5">DNA methylase N-4/N-6 domain-containing protein</fullName>
    </recommendedName>
</protein>
<name>A0A644TCR3_9ZZZZ</name>
<accession>A0A644TCR3</accession>
<dbReference type="InterPro" id="IPR029063">
    <property type="entry name" value="SAM-dependent_MTases_sf"/>
</dbReference>
<dbReference type="GO" id="GO:0005737">
    <property type="term" value="C:cytoplasm"/>
    <property type="evidence" value="ECO:0007669"/>
    <property type="project" value="TreeGrafter"/>
</dbReference>
<dbReference type="InterPro" id="IPR002295">
    <property type="entry name" value="N4/N6-MTase_EcoPI_Mod-like"/>
</dbReference>
<dbReference type="AlphaFoldDB" id="A0A644TCR3"/>